<name>A0A3B0MH92_THEAN</name>
<dbReference type="AlphaFoldDB" id="A0A3B0MH92"/>
<dbReference type="VEuPathDB" id="PiroplasmaDB:TA06905"/>
<accession>A0A3B0MH92</accession>
<organism evidence="1">
    <name type="scientific">Theileria annulata</name>
    <dbReference type="NCBI Taxonomy" id="5874"/>
    <lineage>
        <taxon>Eukaryota</taxon>
        <taxon>Sar</taxon>
        <taxon>Alveolata</taxon>
        <taxon>Apicomplexa</taxon>
        <taxon>Aconoidasida</taxon>
        <taxon>Piroplasmida</taxon>
        <taxon>Theileriidae</taxon>
        <taxon>Theileria</taxon>
    </lineage>
</organism>
<protein>
    <submittedName>
        <fullName evidence="1">Uncharacterized protein</fullName>
    </submittedName>
</protein>
<dbReference type="EMBL" id="UIVT01000001">
    <property type="protein sequence ID" value="SVP88911.1"/>
    <property type="molecule type" value="Genomic_DNA"/>
</dbReference>
<evidence type="ECO:0000313" key="1">
    <source>
        <dbReference type="EMBL" id="SVP88911.1"/>
    </source>
</evidence>
<reference evidence="1" key="1">
    <citation type="submission" date="2018-07" db="EMBL/GenBank/DDBJ databases">
        <authorList>
            <person name="Quirk P.G."/>
            <person name="Krulwich T.A."/>
        </authorList>
    </citation>
    <scope>NUCLEOTIDE SEQUENCE</scope>
    <source>
        <strain evidence="1">Anand</strain>
    </source>
</reference>
<evidence type="ECO:0000313" key="2">
    <source>
        <dbReference type="EMBL" id="SVP90054.1"/>
    </source>
</evidence>
<sequence length="838" mass="97610">MDLSGDYSDLFNDESLFKVIDELDHLFPNDGKKSKSSDSVLPPKGYNLKEQSYSINSTRYDTETSSVSLSDEQFSKGSSLWRSYQSKLDLHISTVLDPFIKYILETSITEGQKDVYFTKKKEYLTFLINQLVVSYKCEWKQIITGERKAGTEGINAEVESDKGDLYQKISNEYDNLSRGITSSSSIETVVDNNIGNEDVIGEVYVELGHRPEYIELLYSKGMDCFYHLMDFLLMLIEKTSYNYKIVQALDLLTNVIKVMPELSILMVVPKNKGIPKYLYTYCVDSKILYEKRCYFKLLVKNIEVKLGLKNSVLDTYKQCLEGTFVPFYMTKSSEHDDLMEQLLVVYVLERLLNLFQLLCENLFEFVQLKLDKAIRTSISKKMKKYLFIPFLGIKTLHELFLPFSGNFEYKNLVKVDYISLFKKYMHPPPPLYLLRLKLLNILKLFVYSGFVKYKGNFLTANRTIIQSEPISGMNQKVDKVLVSYFHMFSFGTSFLLMGEFLKRSTQNIAIFFGNYLLLMPHFSLNYAYINENMVIEYNVYLLQRAVIDFLLALNESRFFLDENIMNVKSLNLTQNSVVKRILSLLIQYVTRTTLSEIQDAENDFNIDNEFNIRNRPVINCNHDCKIIEPYNASTITKFLLDISCNLVDRPDDNEEEFVSVDMLEQVVDVCIYEEYDKALKLGLDLSKLYVPIENRTVVKYAINNTPQIKLMKYFSSPNILSDYELELLYQHKNDRKPSSRNKEKLMRLDTMYTTTRRLSHDSTVTVDDGTTNIFNNLERCGINCIINKHIIEEPRFKTVFTLRKILVMKLFETICSFPSKHLGDFEPIYISFLKQILL</sequence>
<dbReference type="EMBL" id="UIVS01000001">
    <property type="protein sequence ID" value="SVP90054.1"/>
    <property type="molecule type" value="Genomic_DNA"/>
</dbReference>
<gene>
    <name evidence="1" type="ORF">TAT_000076200</name>
    <name evidence="2" type="ORF">TAV_000075700</name>
</gene>
<proteinExistence type="predicted"/>